<accession>A0A7C5V4W3</accession>
<keyword evidence="9 12" id="KW-0238">DNA-binding</keyword>
<comment type="function">
    <text evidence="12 13">The RecF protein is involved in DNA metabolism; it is required for DNA replication and normal SOS inducibility. RecF binds preferentially to single-stranded, linear DNA. It also seems to bind ATP.</text>
</comment>
<dbReference type="GO" id="GO:0003697">
    <property type="term" value="F:single-stranded DNA binding"/>
    <property type="evidence" value="ECO:0007669"/>
    <property type="project" value="UniProtKB-UniRule"/>
</dbReference>
<reference evidence="15" key="1">
    <citation type="journal article" date="2020" name="mSystems">
        <title>Genome- and Community-Level Interaction Insights into Carbon Utilization and Element Cycling Functions of Hydrothermarchaeota in Hydrothermal Sediment.</title>
        <authorList>
            <person name="Zhou Z."/>
            <person name="Liu Y."/>
            <person name="Xu W."/>
            <person name="Pan J."/>
            <person name="Luo Z.H."/>
            <person name="Li M."/>
        </authorList>
    </citation>
    <scope>NUCLEOTIDE SEQUENCE [LARGE SCALE GENOMIC DNA]</scope>
    <source>
        <strain evidence="15">SpSt-102</strain>
    </source>
</reference>
<organism evidence="15">
    <name type="scientific">Caldicellulosiruptor owensensis</name>
    <dbReference type="NCBI Taxonomy" id="55205"/>
    <lineage>
        <taxon>Bacteria</taxon>
        <taxon>Bacillati</taxon>
        <taxon>Bacillota</taxon>
        <taxon>Bacillota incertae sedis</taxon>
        <taxon>Caldicellulosiruptorales</taxon>
        <taxon>Caldicellulosiruptoraceae</taxon>
        <taxon>Caldicellulosiruptor</taxon>
    </lineage>
</organism>
<evidence type="ECO:0000256" key="12">
    <source>
        <dbReference type="HAMAP-Rule" id="MF_00365"/>
    </source>
</evidence>
<dbReference type="InterPro" id="IPR003395">
    <property type="entry name" value="RecF/RecN/SMC_N"/>
</dbReference>
<name>A0A7C5V4W3_9FIRM</name>
<comment type="subcellular location">
    <subcellularLocation>
        <location evidence="1 12 13">Cytoplasm</location>
    </subcellularLocation>
</comment>
<evidence type="ECO:0000256" key="4">
    <source>
        <dbReference type="ARBA" id="ARBA00022490"/>
    </source>
</evidence>
<sequence>MIIKDIHIENFRSYKQSFFEFKDKINLIVGNNASGKTSLLEALYFCMCGKSFKSRDIDLINFDSHYFKLEMVAEVEGVEYRVDCYVDRVLEKRIMINDKKINRLSELISLFKFVFFEPDTTELVKHQPKLRRRFLDMEVTKLYPYMTKVYQEYQRALLSRNAFLKSYDKKDIIDVYDVQLSQLGFLIVSKRQEIIKKLSCEAQRIFGHVFENRSVLELEYMPSIAASSEEEYYTELKRWSDKDLNLGYTTRGVHRDDFEILIDGKPALDFASEGQIKLAAVSVVLASAALYEKPVLVLDDVFSELDSQKRKNLIKFLSQYQSFVTSAEDLRSLQSEVIFDSDSTNIILLERNI</sequence>
<keyword evidence="11 12" id="KW-0742">SOS response</keyword>
<dbReference type="InterPro" id="IPR001238">
    <property type="entry name" value="DNA-binding_RecF"/>
</dbReference>
<dbReference type="InterPro" id="IPR018078">
    <property type="entry name" value="DNA-binding_RecF_CS"/>
</dbReference>
<dbReference type="NCBIfam" id="TIGR00611">
    <property type="entry name" value="recf"/>
    <property type="match status" value="1"/>
</dbReference>
<evidence type="ECO:0000256" key="2">
    <source>
        <dbReference type="ARBA" id="ARBA00008016"/>
    </source>
</evidence>
<evidence type="ECO:0000256" key="6">
    <source>
        <dbReference type="ARBA" id="ARBA00022741"/>
    </source>
</evidence>
<keyword evidence="5 12" id="KW-0235">DNA replication</keyword>
<evidence type="ECO:0000313" key="15">
    <source>
        <dbReference type="EMBL" id="HHS01282.1"/>
    </source>
</evidence>
<dbReference type="PANTHER" id="PTHR32182:SF0">
    <property type="entry name" value="DNA REPLICATION AND REPAIR PROTEIN RECF"/>
    <property type="match status" value="1"/>
</dbReference>
<feature type="domain" description="RecF/RecN/SMC N-terminal" evidence="14">
    <location>
        <begin position="3"/>
        <end position="327"/>
    </location>
</feature>
<keyword evidence="8 12" id="KW-0067">ATP-binding</keyword>
<dbReference type="PANTHER" id="PTHR32182">
    <property type="entry name" value="DNA REPLICATION AND REPAIR PROTEIN RECF"/>
    <property type="match status" value="1"/>
</dbReference>
<keyword evidence="7 12" id="KW-0227">DNA damage</keyword>
<evidence type="ECO:0000256" key="7">
    <source>
        <dbReference type="ARBA" id="ARBA00022763"/>
    </source>
</evidence>
<evidence type="ECO:0000256" key="5">
    <source>
        <dbReference type="ARBA" id="ARBA00022705"/>
    </source>
</evidence>
<keyword evidence="10 12" id="KW-0234">DNA repair</keyword>
<keyword evidence="4 12" id="KW-0963">Cytoplasm</keyword>
<feature type="binding site" evidence="12">
    <location>
        <begin position="30"/>
        <end position="37"/>
    </location>
    <ligand>
        <name>ATP</name>
        <dbReference type="ChEBI" id="CHEBI:30616"/>
    </ligand>
</feature>
<dbReference type="PROSITE" id="PS00618">
    <property type="entry name" value="RECF_2"/>
    <property type="match status" value="1"/>
</dbReference>
<dbReference type="InterPro" id="IPR027417">
    <property type="entry name" value="P-loop_NTPase"/>
</dbReference>
<evidence type="ECO:0000256" key="9">
    <source>
        <dbReference type="ARBA" id="ARBA00023125"/>
    </source>
</evidence>
<dbReference type="GO" id="GO:0006302">
    <property type="term" value="P:double-strand break repair"/>
    <property type="evidence" value="ECO:0007669"/>
    <property type="project" value="TreeGrafter"/>
</dbReference>
<dbReference type="GO" id="GO:0009432">
    <property type="term" value="P:SOS response"/>
    <property type="evidence" value="ECO:0007669"/>
    <property type="project" value="UniProtKB-UniRule"/>
</dbReference>
<keyword evidence="6 12" id="KW-0547">Nucleotide-binding</keyword>
<dbReference type="Pfam" id="PF02463">
    <property type="entry name" value="SMC_N"/>
    <property type="match status" value="1"/>
</dbReference>
<dbReference type="GO" id="GO:0006260">
    <property type="term" value="P:DNA replication"/>
    <property type="evidence" value="ECO:0007669"/>
    <property type="project" value="UniProtKB-UniRule"/>
</dbReference>
<comment type="caution">
    <text evidence="15">The sequence shown here is derived from an EMBL/GenBank/DDBJ whole genome shotgun (WGS) entry which is preliminary data.</text>
</comment>
<dbReference type="GO" id="GO:0005524">
    <property type="term" value="F:ATP binding"/>
    <property type="evidence" value="ECO:0007669"/>
    <property type="project" value="UniProtKB-UniRule"/>
</dbReference>
<dbReference type="EMBL" id="DRUZ01000028">
    <property type="protein sequence ID" value="HHS01282.1"/>
    <property type="molecule type" value="Genomic_DNA"/>
</dbReference>
<comment type="similarity">
    <text evidence="2 12 13">Belongs to the RecF family.</text>
</comment>
<dbReference type="SUPFAM" id="SSF52540">
    <property type="entry name" value="P-loop containing nucleoside triphosphate hydrolases"/>
    <property type="match status" value="1"/>
</dbReference>
<protein>
    <recommendedName>
        <fullName evidence="3 12">DNA replication and repair protein RecF</fullName>
    </recommendedName>
</protein>
<dbReference type="AlphaFoldDB" id="A0A7C5V4W3"/>
<evidence type="ECO:0000256" key="3">
    <source>
        <dbReference type="ARBA" id="ARBA00020170"/>
    </source>
</evidence>
<evidence type="ECO:0000256" key="1">
    <source>
        <dbReference type="ARBA" id="ARBA00004496"/>
    </source>
</evidence>
<dbReference type="Gene3D" id="1.20.1050.90">
    <property type="entry name" value="RecF/RecN/SMC, N-terminal domain"/>
    <property type="match status" value="1"/>
</dbReference>
<evidence type="ECO:0000256" key="11">
    <source>
        <dbReference type="ARBA" id="ARBA00023236"/>
    </source>
</evidence>
<evidence type="ECO:0000256" key="8">
    <source>
        <dbReference type="ARBA" id="ARBA00022840"/>
    </source>
</evidence>
<dbReference type="Gene3D" id="3.40.50.300">
    <property type="entry name" value="P-loop containing nucleotide triphosphate hydrolases"/>
    <property type="match status" value="1"/>
</dbReference>
<dbReference type="HAMAP" id="MF_00365">
    <property type="entry name" value="RecF"/>
    <property type="match status" value="1"/>
</dbReference>
<proteinExistence type="inferred from homology"/>
<dbReference type="InterPro" id="IPR042174">
    <property type="entry name" value="RecF_2"/>
</dbReference>
<evidence type="ECO:0000256" key="13">
    <source>
        <dbReference type="RuleBase" id="RU000578"/>
    </source>
</evidence>
<dbReference type="GO" id="GO:0005737">
    <property type="term" value="C:cytoplasm"/>
    <property type="evidence" value="ECO:0007669"/>
    <property type="project" value="UniProtKB-SubCell"/>
</dbReference>
<gene>
    <name evidence="12 15" type="primary">recF</name>
    <name evidence="15" type="ORF">ENL71_01915</name>
</gene>
<dbReference type="GO" id="GO:0000731">
    <property type="term" value="P:DNA synthesis involved in DNA repair"/>
    <property type="evidence" value="ECO:0007669"/>
    <property type="project" value="TreeGrafter"/>
</dbReference>
<evidence type="ECO:0000256" key="10">
    <source>
        <dbReference type="ARBA" id="ARBA00023204"/>
    </source>
</evidence>
<evidence type="ECO:0000259" key="14">
    <source>
        <dbReference type="Pfam" id="PF02463"/>
    </source>
</evidence>